<keyword evidence="6" id="KW-1185">Reference proteome</keyword>
<dbReference type="Proteomes" id="UP000541352">
    <property type="component" value="Unassembled WGS sequence"/>
</dbReference>
<keyword evidence="2" id="KW-0964">Secreted</keyword>
<dbReference type="RefSeq" id="WP_183980134.1">
    <property type="nucleotide sequence ID" value="NZ_JACIBY010000024.1"/>
</dbReference>
<accession>A0A7W5ZU04</accession>
<evidence type="ECO:0000259" key="4">
    <source>
        <dbReference type="Pfam" id="PF17210"/>
    </source>
</evidence>
<evidence type="ECO:0000256" key="3">
    <source>
        <dbReference type="ARBA" id="ARBA00022729"/>
    </source>
</evidence>
<dbReference type="Gene3D" id="2.60.40.10">
    <property type="entry name" value="Immunoglobulins"/>
    <property type="match status" value="2"/>
</dbReference>
<feature type="domain" description="SD-repeat containing protein B" evidence="4">
    <location>
        <begin position="624"/>
        <end position="755"/>
    </location>
</feature>
<comment type="subcellular location">
    <subcellularLocation>
        <location evidence="1">Secreted</location>
    </subcellularLocation>
</comment>
<dbReference type="GO" id="GO:0005576">
    <property type="term" value="C:extracellular region"/>
    <property type="evidence" value="ECO:0007669"/>
    <property type="project" value="UniProtKB-SubCell"/>
</dbReference>
<evidence type="ECO:0000256" key="1">
    <source>
        <dbReference type="ARBA" id="ARBA00004613"/>
    </source>
</evidence>
<sequence length="776" mass="84046">MILSKKISILKLRTTYLLMVLFFICFVISPLQAQIQGKVFFDYDANGLQSTSVPLENGVAGVKVRLFVANVTTPFLTQTDSKGEYSFSALQAPAGKNVRIEFYDLPSTFSNGLVGPNSNTEVQFIKAPAFGINLGIFNDDEYCIGGNEIKIATACYVQGDPLKAGDAADSDALVIFNYNESGLAQNGDLEHLAYAREIGSTWIGTYQRSAGLLLVGAMTRRHVGLGPLGTGGFYTIDLKTKKVTPLVDVKKLGIDTGPDPHLDPVSQLNLLPAKKTQWSRDSLSFHAAGKVGIGGAQLSTTQDTLSLVNLYDKKFYRFPVPKPMAPIVNVSQVAVQKFDIPHPNCSNNDYTPWALKSYRGKHYIGVVCTAEQSQKLEDLKAAVYEFDPATHQFRNLLVIPLTYSRGPIDNTPGCNTINRWLPWTNQFPKQCNVPDPVSAFLVQPQAILSDLEFDDDGSLFLGFMDRLGLQTGQDQPGIATNDTLHYYGFMSGDLLRAQYNADGSYTLENNAQSGDLLGCGANSNAGPGGGEFFCEDYWVSGNGAIGHAEITNGGLVKIAGIPEILTSAMDPVHGAYLSTGFISFDAKTGKRKNSFAIYSVSPGTLGKSGGVGDLAGICDAAPLEIGNLVWLDVNQNGIQDPDDTLMDGVVITLHDLENSGIEVGRDTTSSGGQYYFNDKNIKQGLQRNHSYEIRLDLKQTILVEELTITTKNQVSGVGSGLRDSDAELSSNANWAFIKIQTGDNSQTNHTVDFGLKLAQKPCSELCAPVRARVIRK</sequence>
<dbReference type="AlphaFoldDB" id="A0A7W5ZU04"/>
<dbReference type="InterPro" id="IPR033764">
    <property type="entry name" value="Sdr_B"/>
</dbReference>
<feature type="domain" description="SD-repeat containing protein B" evidence="4">
    <location>
        <begin position="37"/>
        <end position="93"/>
    </location>
</feature>
<name>A0A7W5ZU04_9BACT</name>
<dbReference type="Pfam" id="PF17210">
    <property type="entry name" value="SdrD_B"/>
    <property type="match status" value="2"/>
</dbReference>
<proteinExistence type="predicted"/>
<dbReference type="SUPFAM" id="SSF117074">
    <property type="entry name" value="Hypothetical protein PA1324"/>
    <property type="match status" value="2"/>
</dbReference>
<protein>
    <recommendedName>
        <fullName evidence="4">SD-repeat containing protein B domain-containing protein</fullName>
    </recommendedName>
</protein>
<evidence type="ECO:0000313" key="5">
    <source>
        <dbReference type="EMBL" id="MBB3842051.1"/>
    </source>
</evidence>
<dbReference type="InterPro" id="IPR013783">
    <property type="entry name" value="Ig-like_fold"/>
</dbReference>
<evidence type="ECO:0000256" key="2">
    <source>
        <dbReference type="ARBA" id="ARBA00022525"/>
    </source>
</evidence>
<evidence type="ECO:0000313" key="6">
    <source>
        <dbReference type="Proteomes" id="UP000541352"/>
    </source>
</evidence>
<reference evidence="5 6" key="1">
    <citation type="submission" date="2020-08" db="EMBL/GenBank/DDBJ databases">
        <title>Genomic Encyclopedia of Type Strains, Phase IV (KMG-IV): sequencing the most valuable type-strain genomes for metagenomic binning, comparative biology and taxonomic classification.</title>
        <authorList>
            <person name="Goeker M."/>
        </authorList>
    </citation>
    <scope>NUCLEOTIDE SEQUENCE [LARGE SCALE GENOMIC DNA]</scope>
    <source>
        <strain evidence="5 6">DSM 17976</strain>
    </source>
</reference>
<keyword evidence="3" id="KW-0732">Signal</keyword>
<organism evidence="5 6">
    <name type="scientific">Runella defluvii</name>
    <dbReference type="NCBI Taxonomy" id="370973"/>
    <lineage>
        <taxon>Bacteria</taxon>
        <taxon>Pseudomonadati</taxon>
        <taxon>Bacteroidota</taxon>
        <taxon>Cytophagia</taxon>
        <taxon>Cytophagales</taxon>
        <taxon>Spirosomataceae</taxon>
        <taxon>Runella</taxon>
    </lineage>
</organism>
<comment type="caution">
    <text evidence="5">The sequence shown here is derived from an EMBL/GenBank/DDBJ whole genome shotgun (WGS) entry which is preliminary data.</text>
</comment>
<dbReference type="EMBL" id="JACIBY010000024">
    <property type="protein sequence ID" value="MBB3842051.1"/>
    <property type="molecule type" value="Genomic_DNA"/>
</dbReference>
<gene>
    <name evidence="5" type="ORF">FHS57_006080</name>
</gene>